<feature type="compositionally biased region" description="Basic and acidic residues" evidence="1">
    <location>
        <begin position="56"/>
        <end position="67"/>
    </location>
</feature>
<dbReference type="RefSeq" id="XP_067517433.1">
    <property type="nucleotide sequence ID" value="XM_067661332.1"/>
</dbReference>
<feature type="compositionally biased region" description="Basic and acidic residues" evidence="1">
    <location>
        <begin position="86"/>
        <end position="99"/>
    </location>
</feature>
<dbReference type="AlphaFoldDB" id="I1C0Q7"/>
<dbReference type="GeneID" id="93613713"/>
<feature type="region of interest" description="Disordered" evidence="1">
    <location>
        <begin position="56"/>
        <end position="99"/>
    </location>
</feature>
<dbReference type="VEuPathDB" id="FungiDB:RO3G_06742"/>
<evidence type="ECO:0000256" key="1">
    <source>
        <dbReference type="SAM" id="MobiDB-lite"/>
    </source>
</evidence>
<protein>
    <submittedName>
        <fullName evidence="2">Uncharacterized protein</fullName>
    </submittedName>
</protein>
<proteinExistence type="predicted"/>
<keyword evidence="3" id="KW-1185">Reference proteome</keyword>
<organism evidence="2 3">
    <name type="scientific">Rhizopus delemar (strain RA 99-880 / ATCC MYA-4621 / FGSC 9543 / NRRL 43880)</name>
    <name type="common">Mucormycosis agent</name>
    <name type="synonym">Rhizopus arrhizus var. delemar</name>
    <dbReference type="NCBI Taxonomy" id="246409"/>
    <lineage>
        <taxon>Eukaryota</taxon>
        <taxon>Fungi</taxon>
        <taxon>Fungi incertae sedis</taxon>
        <taxon>Mucoromycota</taxon>
        <taxon>Mucoromycotina</taxon>
        <taxon>Mucoromycetes</taxon>
        <taxon>Mucorales</taxon>
        <taxon>Mucorineae</taxon>
        <taxon>Rhizopodaceae</taxon>
        <taxon>Rhizopus</taxon>
    </lineage>
</organism>
<gene>
    <name evidence="2" type="ORF">RO3G_06742</name>
</gene>
<evidence type="ECO:0000313" key="3">
    <source>
        <dbReference type="Proteomes" id="UP000009138"/>
    </source>
</evidence>
<sequence length="99" mass="11412">MVLLVLSFAQDMVVQMQITMKMIALASTSKPCRYCGRSWSHGHQCQEYADFKRKLHADPKKPRDSDKSIYAIVRTTNDENDDDHDMTEAENHSYDCKAL</sequence>
<dbReference type="Proteomes" id="UP000009138">
    <property type="component" value="Unassembled WGS sequence"/>
</dbReference>
<evidence type="ECO:0000313" key="2">
    <source>
        <dbReference type="EMBL" id="EIE82037.1"/>
    </source>
</evidence>
<accession>I1C0Q7</accession>
<dbReference type="EMBL" id="CH476736">
    <property type="protein sequence ID" value="EIE82037.1"/>
    <property type="molecule type" value="Genomic_DNA"/>
</dbReference>
<name>I1C0Q7_RHIO9</name>
<reference evidence="2 3" key="1">
    <citation type="journal article" date="2009" name="PLoS Genet.">
        <title>Genomic analysis of the basal lineage fungus Rhizopus oryzae reveals a whole-genome duplication.</title>
        <authorList>
            <person name="Ma L.-J."/>
            <person name="Ibrahim A.S."/>
            <person name="Skory C."/>
            <person name="Grabherr M.G."/>
            <person name="Burger G."/>
            <person name="Butler M."/>
            <person name="Elias M."/>
            <person name="Idnurm A."/>
            <person name="Lang B.F."/>
            <person name="Sone T."/>
            <person name="Abe A."/>
            <person name="Calvo S.E."/>
            <person name="Corrochano L.M."/>
            <person name="Engels R."/>
            <person name="Fu J."/>
            <person name="Hansberg W."/>
            <person name="Kim J.-M."/>
            <person name="Kodira C.D."/>
            <person name="Koehrsen M.J."/>
            <person name="Liu B."/>
            <person name="Miranda-Saavedra D."/>
            <person name="O'Leary S."/>
            <person name="Ortiz-Castellanos L."/>
            <person name="Poulter R."/>
            <person name="Rodriguez-Romero J."/>
            <person name="Ruiz-Herrera J."/>
            <person name="Shen Y.-Q."/>
            <person name="Zeng Q."/>
            <person name="Galagan J."/>
            <person name="Birren B.W."/>
            <person name="Cuomo C.A."/>
            <person name="Wickes B.L."/>
        </authorList>
    </citation>
    <scope>NUCLEOTIDE SEQUENCE [LARGE SCALE GENOMIC DNA]</scope>
    <source>
        <strain evidence="3">RA 99-880 / ATCC MYA-4621 / FGSC 9543 / NRRL 43880</strain>
    </source>
</reference>
<dbReference type="InParanoid" id="I1C0Q7"/>